<evidence type="ECO:0000256" key="1">
    <source>
        <dbReference type="ARBA" id="ARBA00004651"/>
    </source>
</evidence>
<accession>A0A8R1U4B5</accession>
<dbReference type="OrthoDB" id="16753at2759"/>
<keyword evidence="6" id="KW-0297">G-protein coupled receptor</keyword>
<feature type="transmembrane region" description="Helical" evidence="12">
    <location>
        <begin position="215"/>
        <end position="238"/>
    </location>
</feature>
<dbReference type="InterPro" id="IPR050332">
    <property type="entry name" value="GPCR_2"/>
</dbReference>
<dbReference type="PANTHER" id="PTHR45620:SF42">
    <property type="entry name" value="G-PROTEIN COUPLED RECEPTOR SEB-2"/>
    <property type="match status" value="1"/>
</dbReference>
<evidence type="ECO:0000256" key="7">
    <source>
        <dbReference type="ARBA" id="ARBA00023136"/>
    </source>
</evidence>
<keyword evidence="7 12" id="KW-0472">Membrane</keyword>
<dbReference type="PANTHER" id="PTHR45620">
    <property type="entry name" value="PDF RECEPTOR-LIKE PROTEIN-RELATED"/>
    <property type="match status" value="1"/>
</dbReference>
<dbReference type="Gene3D" id="4.10.1240.10">
    <property type="entry name" value="GPCR, family 2, extracellular hormone receptor domain"/>
    <property type="match status" value="1"/>
</dbReference>
<evidence type="ECO:0000256" key="4">
    <source>
        <dbReference type="ARBA" id="ARBA00022692"/>
    </source>
</evidence>
<protein>
    <submittedName>
        <fullName evidence="13">Seb-2</fullName>
    </submittedName>
</protein>
<organism evidence="13 14">
    <name type="scientific">Pristionchus pacificus</name>
    <name type="common">Parasitic nematode worm</name>
    <dbReference type="NCBI Taxonomy" id="54126"/>
    <lineage>
        <taxon>Eukaryota</taxon>
        <taxon>Metazoa</taxon>
        <taxon>Ecdysozoa</taxon>
        <taxon>Nematoda</taxon>
        <taxon>Chromadorea</taxon>
        <taxon>Rhabditida</taxon>
        <taxon>Rhabditina</taxon>
        <taxon>Diplogasteromorpha</taxon>
        <taxon>Diplogasteroidea</taxon>
        <taxon>Neodiplogasteridae</taxon>
        <taxon>Pristionchus</taxon>
    </lineage>
</organism>
<dbReference type="GO" id="GO:0005886">
    <property type="term" value="C:plasma membrane"/>
    <property type="evidence" value="ECO:0000318"/>
    <property type="project" value="GO_Central"/>
</dbReference>
<dbReference type="SMART" id="SM00008">
    <property type="entry name" value="HormR"/>
    <property type="match status" value="1"/>
</dbReference>
<gene>
    <name evidence="13" type="primary">WBGene00091878</name>
</gene>
<dbReference type="GO" id="GO:0007188">
    <property type="term" value="P:adenylate cyclase-modulating G protein-coupled receptor signaling pathway"/>
    <property type="evidence" value="ECO:0000318"/>
    <property type="project" value="GO_Central"/>
</dbReference>
<keyword evidence="8" id="KW-0675">Receptor</keyword>
<evidence type="ECO:0000256" key="8">
    <source>
        <dbReference type="ARBA" id="ARBA00023170"/>
    </source>
</evidence>
<evidence type="ECO:0000256" key="5">
    <source>
        <dbReference type="ARBA" id="ARBA00022989"/>
    </source>
</evidence>
<dbReference type="PROSITE" id="PS00649">
    <property type="entry name" value="G_PROTEIN_RECEP_F2_1"/>
    <property type="match status" value="1"/>
</dbReference>
<dbReference type="Gene3D" id="1.20.1070.10">
    <property type="entry name" value="Rhodopsin 7-helix transmembrane proteins"/>
    <property type="match status" value="1"/>
</dbReference>
<feature type="transmembrane region" description="Helical" evidence="12">
    <location>
        <begin position="369"/>
        <end position="393"/>
    </location>
</feature>
<evidence type="ECO:0000313" key="14">
    <source>
        <dbReference type="Proteomes" id="UP000005239"/>
    </source>
</evidence>
<dbReference type="Proteomes" id="UP000005239">
    <property type="component" value="Unassembled WGS sequence"/>
</dbReference>
<reference evidence="13" key="2">
    <citation type="submission" date="2022-06" db="UniProtKB">
        <authorList>
            <consortium name="EnsemblMetazoa"/>
        </authorList>
    </citation>
    <scope>IDENTIFICATION</scope>
    <source>
        <strain evidence="13">PS312</strain>
    </source>
</reference>
<dbReference type="InterPro" id="IPR000832">
    <property type="entry name" value="GPCR_2_secretin-like"/>
</dbReference>
<evidence type="ECO:0000313" key="13">
    <source>
        <dbReference type="EnsemblMetazoa" id="PPA02324.1"/>
    </source>
</evidence>
<dbReference type="GO" id="GO:0008528">
    <property type="term" value="F:G protein-coupled peptide receptor activity"/>
    <property type="evidence" value="ECO:0000318"/>
    <property type="project" value="GO_Central"/>
</dbReference>
<dbReference type="PROSITE" id="PS50261">
    <property type="entry name" value="G_PROTEIN_RECEP_F2_4"/>
    <property type="match status" value="1"/>
</dbReference>
<keyword evidence="14" id="KW-1185">Reference proteome</keyword>
<reference evidence="14" key="1">
    <citation type="journal article" date="2008" name="Nat. Genet.">
        <title>The Pristionchus pacificus genome provides a unique perspective on nematode lifestyle and parasitism.</title>
        <authorList>
            <person name="Dieterich C."/>
            <person name="Clifton S.W."/>
            <person name="Schuster L.N."/>
            <person name="Chinwalla A."/>
            <person name="Delehaunty K."/>
            <person name="Dinkelacker I."/>
            <person name="Fulton L."/>
            <person name="Fulton R."/>
            <person name="Godfrey J."/>
            <person name="Minx P."/>
            <person name="Mitreva M."/>
            <person name="Roeseler W."/>
            <person name="Tian H."/>
            <person name="Witte H."/>
            <person name="Yang S.P."/>
            <person name="Wilson R.K."/>
            <person name="Sommer R.J."/>
        </authorList>
    </citation>
    <scope>NUCLEOTIDE SEQUENCE [LARGE SCALE GENOMIC DNA]</scope>
    <source>
        <strain evidence="14">PS312</strain>
    </source>
</reference>
<dbReference type="InterPro" id="IPR017983">
    <property type="entry name" value="GPCR_2_secretin-like_CS"/>
</dbReference>
<dbReference type="InterPro" id="IPR017981">
    <property type="entry name" value="GPCR_2-like_7TM"/>
</dbReference>
<comment type="subcellular location">
    <subcellularLocation>
        <location evidence="1">Cell membrane</location>
        <topology evidence="1">Multi-pass membrane protein</topology>
    </subcellularLocation>
</comment>
<feature type="transmembrane region" description="Helical" evidence="12">
    <location>
        <begin position="250"/>
        <end position="270"/>
    </location>
</feature>
<keyword evidence="9" id="KW-0325">Glycoprotein</keyword>
<evidence type="ECO:0000256" key="10">
    <source>
        <dbReference type="ARBA" id="ARBA00023224"/>
    </source>
</evidence>
<feature type="compositionally biased region" description="Basic and acidic residues" evidence="11">
    <location>
        <begin position="579"/>
        <end position="589"/>
    </location>
</feature>
<name>A0A2A6BP20_PRIPA</name>
<dbReference type="InterPro" id="IPR036445">
    <property type="entry name" value="GPCR_2_extracell_dom_sf"/>
</dbReference>
<keyword evidence="3" id="KW-1003">Cell membrane</keyword>
<evidence type="ECO:0000256" key="3">
    <source>
        <dbReference type="ARBA" id="ARBA00022475"/>
    </source>
</evidence>
<proteinExistence type="inferred from homology"/>
<feature type="region of interest" description="Disordered" evidence="11">
    <location>
        <begin position="576"/>
        <end position="611"/>
    </location>
</feature>
<keyword evidence="10" id="KW-0807">Transducer</keyword>
<comment type="similarity">
    <text evidence="2">Belongs to the G-protein coupled receptor 2 family.</text>
</comment>
<dbReference type="Pfam" id="PF00002">
    <property type="entry name" value="7tm_2"/>
    <property type="match status" value="1"/>
</dbReference>
<dbReference type="InterPro" id="IPR001879">
    <property type="entry name" value="GPCR_2_extracellular_dom"/>
</dbReference>
<feature type="transmembrane region" description="Helical" evidence="12">
    <location>
        <begin position="465"/>
        <end position="485"/>
    </location>
</feature>
<dbReference type="PROSITE" id="PS50227">
    <property type="entry name" value="G_PROTEIN_RECEP_F2_3"/>
    <property type="match status" value="1"/>
</dbReference>
<evidence type="ECO:0000256" key="11">
    <source>
        <dbReference type="SAM" id="MobiDB-lite"/>
    </source>
</evidence>
<keyword evidence="5 12" id="KW-1133">Transmembrane helix</keyword>
<evidence type="ECO:0000256" key="6">
    <source>
        <dbReference type="ARBA" id="ARBA00023040"/>
    </source>
</evidence>
<sequence length="611" mass="68663">MVAGGGCRIANSGVEAVLPREDFASFACTQCLLFIYFLHVKDPLRVQPCAAGLAICRSGHNPDECNCGTAEHVYNLPEYTTSRNESTPLSELPETYRNFMGMPSHYESVVRSCCTAAVSCCDNVLQGAETSHDGRECPATWDGWQCFPRSPVGSVRATCPNYIDGFQGVEEQEGVIKECTSVGWFRQGSMEELGGEHTQYVGCAVKNHSKFFAGVFSYAISVIAIIPAVVILSVFRTLRTQAVYVIHKHLLISFLLLGIFYLFTSFMFIVKDAPLMRWHAENHVVCRLLFLTQLRFLRLSTFSWMLAEGVYLFRLLYKSFSDNDSLIVYKIVCWGFPLLISIVYGVLRLQLDDVDCWVTPSDDFRLEAIVMFPSLFCITLNLILVTVILYILVKKLRYNPHLEPMQYRRPPLFAIILHGGIRLANPIRRDSFLRSTARHSLIPPLPGQQLIIAPDVLVVAKAVRAALMLVPVFGLHFLFTIYRMPSELHQIMNLIMDGLQGFAVSIILCYANNGVGEAIKKYIKDMKDLRTLRSECRNSSAGLGNRISIPNGKKKSIVPVLQPISDSGTIEFNISIHETGPEGKRESQDYRQPLMTTNEEPNENETHENSM</sequence>
<feature type="transmembrane region" description="Helical" evidence="12">
    <location>
        <begin position="328"/>
        <end position="349"/>
    </location>
</feature>
<evidence type="ECO:0000256" key="9">
    <source>
        <dbReference type="ARBA" id="ARBA00023180"/>
    </source>
</evidence>
<dbReference type="Pfam" id="PF02793">
    <property type="entry name" value="HRM"/>
    <property type="match status" value="1"/>
</dbReference>
<dbReference type="PROSITE" id="PS00650">
    <property type="entry name" value="G_PROTEIN_RECEP_F2_2"/>
    <property type="match status" value="1"/>
</dbReference>
<dbReference type="EnsemblMetazoa" id="PPA02324.1">
    <property type="protein sequence ID" value="PPA02324.1"/>
    <property type="gene ID" value="WBGene00091878"/>
</dbReference>
<evidence type="ECO:0000256" key="12">
    <source>
        <dbReference type="SAM" id="Phobius"/>
    </source>
</evidence>
<dbReference type="PRINTS" id="PR00249">
    <property type="entry name" value="GPCRSECRETIN"/>
</dbReference>
<dbReference type="SUPFAM" id="SSF111418">
    <property type="entry name" value="Hormone receptor domain"/>
    <property type="match status" value="1"/>
</dbReference>
<evidence type="ECO:0000256" key="2">
    <source>
        <dbReference type="ARBA" id="ARBA00005314"/>
    </source>
</evidence>
<feature type="transmembrane region" description="Helical" evidence="12">
    <location>
        <begin position="491"/>
        <end position="511"/>
    </location>
</feature>
<feature type="transmembrane region" description="Helical" evidence="12">
    <location>
        <begin position="296"/>
        <end position="316"/>
    </location>
</feature>
<dbReference type="AlphaFoldDB" id="A0A2A6BP20"/>
<accession>A0A2A6BP20</accession>
<keyword evidence="4 12" id="KW-0812">Transmembrane</keyword>
<dbReference type="GO" id="GO:0007166">
    <property type="term" value="P:cell surface receptor signaling pathway"/>
    <property type="evidence" value="ECO:0007669"/>
    <property type="project" value="InterPro"/>
</dbReference>